<dbReference type="AlphaFoldDB" id="A0A1L9B485"/>
<organism evidence="3 4">
    <name type="scientific">Cystobacter ferrugineus</name>
    <dbReference type="NCBI Taxonomy" id="83449"/>
    <lineage>
        <taxon>Bacteria</taxon>
        <taxon>Pseudomonadati</taxon>
        <taxon>Myxococcota</taxon>
        <taxon>Myxococcia</taxon>
        <taxon>Myxococcales</taxon>
        <taxon>Cystobacterineae</taxon>
        <taxon>Archangiaceae</taxon>
        <taxon>Cystobacter</taxon>
    </lineage>
</organism>
<evidence type="ECO:0000313" key="4">
    <source>
        <dbReference type="Proteomes" id="UP000182229"/>
    </source>
</evidence>
<accession>A0A1L9B485</accession>
<keyword evidence="1" id="KW-0175">Coiled coil</keyword>
<reference evidence="3 4" key="2">
    <citation type="submission" date="2016-12" db="EMBL/GenBank/DDBJ databases">
        <title>Draft Genome Sequence of Cystobacter ferrugineus Strain Cbfe23.</title>
        <authorList>
            <person name="Akbar S."/>
            <person name="Dowd S.E."/>
            <person name="Stevens D.C."/>
        </authorList>
    </citation>
    <scope>NUCLEOTIDE SEQUENCE [LARGE SCALE GENOMIC DNA]</scope>
    <source>
        <strain evidence="3 4">Cbfe23</strain>
    </source>
</reference>
<feature type="transmembrane region" description="Helical" evidence="2">
    <location>
        <begin position="175"/>
        <end position="195"/>
    </location>
</feature>
<gene>
    <name evidence="3" type="ORF">BON30_31825</name>
</gene>
<name>A0A1L9B485_9BACT</name>
<sequence>MAQGLDRTARLGEEVERELRALIEQQAQGLFQQLSERTGLLSTELERSKQQLSTLKLSVARLEQDATESRRSIELCSTRVAALDEAWSHHQEALRDLEVRVAAEVQRLELLERKMPEELHAARTALQGLIEASERRGQDALQQLRTEGEQQAIEECGARQALEARAAHITRRERLLWWAVALLALAQVATSVLALR</sequence>
<evidence type="ECO:0000256" key="1">
    <source>
        <dbReference type="SAM" id="Coils"/>
    </source>
</evidence>
<evidence type="ECO:0000313" key="3">
    <source>
        <dbReference type="EMBL" id="OJH37072.1"/>
    </source>
</evidence>
<reference evidence="4" key="1">
    <citation type="submission" date="2016-11" db="EMBL/GenBank/DDBJ databases">
        <authorList>
            <person name="Shukria A."/>
            <person name="Stevens D.C."/>
        </authorList>
    </citation>
    <scope>NUCLEOTIDE SEQUENCE [LARGE SCALE GENOMIC DNA]</scope>
    <source>
        <strain evidence="4">Cbfe23</strain>
    </source>
</reference>
<dbReference type="Proteomes" id="UP000182229">
    <property type="component" value="Unassembled WGS sequence"/>
</dbReference>
<dbReference type="RefSeq" id="WP_071902216.1">
    <property type="nucleotide sequence ID" value="NZ_MPIN01000009.1"/>
</dbReference>
<dbReference type="EMBL" id="MPIN01000009">
    <property type="protein sequence ID" value="OJH37072.1"/>
    <property type="molecule type" value="Genomic_DNA"/>
</dbReference>
<protein>
    <submittedName>
        <fullName evidence="3">Uncharacterized protein</fullName>
    </submittedName>
</protein>
<comment type="caution">
    <text evidence="3">The sequence shown here is derived from an EMBL/GenBank/DDBJ whole genome shotgun (WGS) entry which is preliminary data.</text>
</comment>
<proteinExistence type="predicted"/>
<keyword evidence="4" id="KW-1185">Reference proteome</keyword>
<keyword evidence="2" id="KW-1133">Transmembrane helix</keyword>
<evidence type="ECO:0000256" key="2">
    <source>
        <dbReference type="SAM" id="Phobius"/>
    </source>
</evidence>
<feature type="coiled-coil region" evidence="1">
    <location>
        <begin position="5"/>
        <end position="65"/>
    </location>
</feature>
<dbReference type="STRING" id="83449.BON30_31825"/>
<keyword evidence="2" id="KW-0472">Membrane</keyword>
<keyword evidence="2" id="KW-0812">Transmembrane</keyword>